<sequence>MSQFFRIVSRVLPAHLPAFVTPETITFIFRCIDENQAVEKIISSIDVDGKTVSLTLVWLLGQKLIKIAEGQEEEAPLIITDSASDIPEDLIKKKNILVVPLTVTMNGNDYRDGIDVTPTEFYRLLESSKNFPSTSPPTVDDFHRIFLENIGKRDILGIFISRGMSKTVDIARQAVRSNFNSYLTERRATPGTNKKMKIELIDSRQVSMGAALLVLEAADRIAEGWPVELVKYHIEELVSQVQVYFMVDNLNYLARGGRIGRGMAMFGNLFGLKPILGMAEGGVDAKSRTIGGRWGQRRLIDYMKQHMGNEGKSLRIGICHANAAQKAMAVQKRIEEVFPGQQQIVSSFGPTVGAHIGPGAVGVAWLPIPEV</sequence>
<keyword evidence="3" id="KW-1185">Reference proteome</keyword>
<dbReference type="SUPFAM" id="SSF82549">
    <property type="entry name" value="DAK1/DegV-like"/>
    <property type="match status" value="1"/>
</dbReference>
<organism evidence="2 3">
    <name type="scientific">Desulfopila aestuarii DSM 18488</name>
    <dbReference type="NCBI Taxonomy" id="1121416"/>
    <lineage>
        <taxon>Bacteria</taxon>
        <taxon>Pseudomonadati</taxon>
        <taxon>Thermodesulfobacteriota</taxon>
        <taxon>Desulfobulbia</taxon>
        <taxon>Desulfobulbales</taxon>
        <taxon>Desulfocapsaceae</taxon>
        <taxon>Desulfopila</taxon>
    </lineage>
</organism>
<reference evidence="2 3" key="1">
    <citation type="submission" date="2016-12" db="EMBL/GenBank/DDBJ databases">
        <authorList>
            <person name="Song W.-J."/>
            <person name="Kurnit D.M."/>
        </authorList>
    </citation>
    <scope>NUCLEOTIDE SEQUENCE [LARGE SCALE GENOMIC DNA]</scope>
    <source>
        <strain evidence="2 3">DSM 18488</strain>
    </source>
</reference>
<evidence type="ECO:0000256" key="1">
    <source>
        <dbReference type="ARBA" id="ARBA00023121"/>
    </source>
</evidence>
<evidence type="ECO:0000313" key="3">
    <source>
        <dbReference type="Proteomes" id="UP000184603"/>
    </source>
</evidence>
<dbReference type="AlphaFoldDB" id="A0A1M7Y2Y8"/>
<dbReference type="Gene3D" id="3.30.1180.10">
    <property type="match status" value="1"/>
</dbReference>
<dbReference type="NCBIfam" id="TIGR00762">
    <property type="entry name" value="DegV"/>
    <property type="match status" value="1"/>
</dbReference>
<dbReference type="GO" id="GO:0008289">
    <property type="term" value="F:lipid binding"/>
    <property type="evidence" value="ECO:0007669"/>
    <property type="project" value="UniProtKB-KW"/>
</dbReference>
<dbReference type="PANTHER" id="PTHR33434:SF2">
    <property type="entry name" value="FATTY ACID-BINDING PROTEIN TM_1468"/>
    <property type="match status" value="1"/>
</dbReference>
<protein>
    <submittedName>
        <fullName evidence="2">EDD domain protein, DegV family</fullName>
    </submittedName>
</protein>
<dbReference type="InterPro" id="IPR050270">
    <property type="entry name" value="DegV_domain_contain"/>
</dbReference>
<dbReference type="Proteomes" id="UP000184603">
    <property type="component" value="Unassembled WGS sequence"/>
</dbReference>
<dbReference type="InterPro" id="IPR003797">
    <property type="entry name" value="DegV"/>
</dbReference>
<dbReference type="Gene3D" id="3.40.50.10170">
    <property type="match status" value="1"/>
</dbReference>
<accession>A0A1M7Y2Y8</accession>
<evidence type="ECO:0000313" key="2">
    <source>
        <dbReference type="EMBL" id="SHO46347.1"/>
    </source>
</evidence>
<gene>
    <name evidence="2" type="ORF">SAMN02745220_01437</name>
</gene>
<name>A0A1M7Y2Y8_9BACT</name>
<dbReference type="STRING" id="1121416.SAMN02745220_01437"/>
<dbReference type="PROSITE" id="PS51482">
    <property type="entry name" value="DEGV"/>
    <property type="match status" value="1"/>
</dbReference>
<dbReference type="Pfam" id="PF02645">
    <property type="entry name" value="DegV"/>
    <property type="match status" value="1"/>
</dbReference>
<dbReference type="EMBL" id="FRFE01000005">
    <property type="protein sequence ID" value="SHO46347.1"/>
    <property type="molecule type" value="Genomic_DNA"/>
</dbReference>
<dbReference type="OrthoDB" id="5429275at2"/>
<keyword evidence="1" id="KW-0446">Lipid-binding</keyword>
<dbReference type="RefSeq" id="WP_073612772.1">
    <property type="nucleotide sequence ID" value="NZ_FRFE01000005.1"/>
</dbReference>
<proteinExistence type="predicted"/>
<dbReference type="PANTHER" id="PTHR33434">
    <property type="entry name" value="DEGV DOMAIN-CONTAINING PROTEIN DR_1986-RELATED"/>
    <property type="match status" value="1"/>
</dbReference>
<dbReference type="InterPro" id="IPR043168">
    <property type="entry name" value="DegV_C"/>
</dbReference>